<dbReference type="Proteomes" id="UP000295391">
    <property type="component" value="Unassembled WGS sequence"/>
</dbReference>
<keyword evidence="3" id="KW-1185">Reference proteome</keyword>
<protein>
    <submittedName>
        <fullName evidence="2">Glyoxylase-like metal-dependent hydrolase (Beta-lactamase superfamily II)</fullName>
    </submittedName>
</protein>
<dbReference type="Pfam" id="PF00753">
    <property type="entry name" value="Lactamase_B"/>
    <property type="match status" value="1"/>
</dbReference>
<dbReference type="EMBL" id="SNYR01000002">
    <property type="protein sequence ID" value="TDQ64038.1"/>
    <property type="molecule type" value="Genomic_DNA"/>
</dbReference>
<dbReference type="InterPro" id="IPR001279">
    <property type="entry name" value="Metallo-B-lactamas"/>
</dbReference>
<gene>
    <name evidence="2" type="ORF">ATL17_2049</name>
</gene>
<evidence type="ECO:0000259" key="1">
    <source>
        <dbReference type="SMART" id="SM00849"/>
    </source>
</evidence>
<organism evidence="2 3">
    <name type="scientific">Maritalea mobilis</name>
    <dbReference type="NCBI Taxonomy" id="483324"/>
    <lineage>
        <taxon>Bacteria</taxon>
        <taxon>Pseudomonadati</taxon>
        <taxon>Pseudomonadota</taxon>
        <taxon>Alphaproteobacteria</taxon>
        <taxon>Hyphomicrobiales</taxon>
        <taxon>Devosiaceae</taxon>
        <taxon>Maritalea</taxon>
    </lineage>
</organism>
<accession>A0A4R6VKH1</accession>
<dbReference type="InterPro" id="IPR050855">
    <property type="entry name" value="NDM-1-like"/>
</dbReference>
<evidence type="ECO:0000313" key="3">
    <source>
        <dbReference type="Proteomes" id="UP000295391"/>
    </source>
</evidence>
<sequence length="222" mass="24472">MKQVAENVFQIPLMPRNSINCYVIDDVLVDAGIKSSGKKILNAIEGYQISKHALTHAHADHQGASKEICMRLGIPLLSSEIERENAESGYATRNYPDRDGLIAKFQQKFWAGPGHPVDQTLKEGDMVGSFEVIDTPGHAPGHISFFRRHDGVLIAGDALVNMNLLTTRVGLGLPPAAFTTDQQQNIRSIKKLHALRPKIICFGHGPVLRDMGKFDAFVRKLP</sequence>
<evidence type="ECO:0000313" key="2">
    <source>
        <dbReference type="EMBL" id="TDQ64038.1"/>
    </source>
</evidence>
<dbReference type="OrthoDB" id="2971563at2"/>
<dbReference type="Gene3D" id="3.60.15.10">
    <property type="entry name" value="Ribonuclease Z/Hydroxyacylglutathione hydrolase-like"/>
    <property type="match status" value="1"/>
</dbReference>
<comment type="caution">
    <text evidence="2">The sequence shown here is derived from an EMBL/GenBank/DDBJ whole genome shotgun (WGS) entry which is preliminary data.</text>
</comment>
<dbReference type="PANTHER" id="PTHR42951:SF17">
    <property type="entry name" value="METALLO-BETA-LACTAMASE DOMAIN-CONTAINING PROTEIN"/>
    <property type="match status" value="1"/>
</dbReference>
<name>A0A4R6VKH1_9HYPH</name>
<dbReference type="PANTHER" id="PTHR42951">
    <property type="entry name" value="METALLO-BETA-LACTAMASE DOMAIN-CONTAINING"/>
    <property type="match status" value="1"/>
</dbReference>
<dbReference type="AlphaFoldDB" id="A0A4R6VKH1"/>
<keyword evidence="2" id="KW-0378">Hydrolase</keyword>
<dbReference type="CDD" id="cd07721">
    <property type="entry name" value="yflN-like_MBL-fold"/>
    <property type="match status" value="1"/>
</dbReference>
<dbReference type="GO" id="GO:0016787">
    <property type="term" value="F:hydrolase activity"/>
    <property type="evidence" value="ECO:0007669"/>
    <property type="project" value="UniProtKB-KW"/>
</dbReference>
<dbReference type="SMART" id="SM00849">
    <property type="entry name" value="Lactamase_B"/>
    <property type="match status" value="1"/>
</dbReference>
<dbReference type="InterPro" id="IPR036866">
    <property type="entry name" value="RibonucZ/Hydroxyglut_hydro"/>
</dbReference>
<proteinExistence type="predicted"/>
<reference evidence="2 3" key="1">
    <citation type="submission" date="2019-03" db="EMBL/GenBank/DDBJ databases">
        <title>Genomic Encyclopedia of Type Strains, Phase III (KMG-III): the genomes of soil and plant-associated and newly described type strains.</title>
        <authorList>
            <person name="Whitman W."/>
        </authorList>
    </citation>
    <scope>NUCLEOTIDE SEQUENCE [LARGE SCALE GENOMIC DNA]</scope>
    <source>
        <strain evidence="2 3">CGMCC 1.7002</strain>
    </source>
</reference>
<dbReference type="SUPFAM" id="SSF56281">
    <property type="entry name" value="Metallo-hydrolase/oxidoreductase"/>
    <property type="match status" value="1"/>
</dbReference>
<dbReference type="RefSeq" id="WP_133572673.1">
    <property type="nucleotide sequence ID" value="NZ_SNYR01000002.1"/>
</dbReference>
<feature type="domain" description="Metallo-beta-lactamase" evidence="1">
    <location>
        <begin position="18"/>
        <end position="204"/>
    </location>
</feature>